<dbReference type="GO" id="GO:0070181">
    <property type="term" value="F:small ribosomal subunit rRNA binding"/>
    <property type="evidence" value="ECO:0007669"/>
    <property type="project" value="TreeGrafter"/>
</dbReference>
<sequence length="96" mass="11187">MKKYELVYILRTDTDDETKQKIQDKLKGIIDTNGEVEAVDVWGNRKLAYQIQKLSDGYYVLVKFNAGAEVPKELDRNLKIMDQVIRHMIINVTDNK</sequence>
<dbReference type="PANTHER" id="PTHR21011:SF1">
    <property type="entry name" value="SMALL RIBOSOMAL SUBUNIT PROTEIN BS6M"/>
    <property type="match status" value="1"/>
</dbReference>
<proteinExistence type="inferred from homology"/>
<dbReference type="CDD" id="cd00473">
    <property type="entry name" value="bS6"/>
    <property type="match status" value="1"/>
</dbReference>
<evidence type="ECO:0000313" key="8">
    <source>
        <dbReference type="Proteomes" id="UP000006437"/>
    </source>
</evidence>
<evidence type="ECO:0000256" key="3">
    <source>
        <dbReference type="ARBA" id="ARBA00035294"/>
    </source>
</evidence>
<dbReference type="InterPro" id="IPR020814">
    <property type="entry name" value="Ribosomal_S6_plastid/chlpt"/>
</dbReference>
<reference evidence="6 7" key="2">
    <citation type="submission" date="2011-08" db="EMBL/GenBank/DDBJ databases">
        <title>The Genome Sequence of Eubacteriaceae bacterium CM5.</title>
        <authorList>
            <consortium name="The Broad Institute Genome Sequencing Platform"/>
            <person name="Earl A."/>
            <person name="Ward D."/>
            <person name="Feldgarden M."/>
            <person name="Gevers D."/>
            <person name="Sizova M."/>
            <person name="Hazen A."/>
            <person name="Epstein S."/>
            <person name="Young S.K."/>
            <person name="Zeng Q."/>
            <person name="Gargeya S."/>
            <person name="Fitzgerald M."/>
            <person name="Haas B."/>
            <person name="Abouelleil A."/>
            <person name="Alvarado L."/>
            <person name="Arachchi H.M."/>
            <person name="Berlin A."/>
            <person name="Brown A."/>
            <person name="Chapman S.B."/>
            <person name="Chen Z."/>
            <person name="Dunbar C."/>
            <person name="Freedman E."/>
            <person name="Gearin G."/>
            <person name="Gellesch M."/>
            <person name="Goldberg J."/>
            <person name="Griggs A."/>
            <person name="Gujja S."/>
            <person name="Heiman D."/>
            <person name="Howarth C."/>
            <person name="Larson L."/>
            <person name="Lui A."/>
            <person name="MacDonald P.J.P."/>
            <person name="Montmayeur A."/>
            <person name="Murphy C."/>
            <person name="Neiman D."/>
            <person name="Pearson M."/>
            <person name="Priest M."/>
            <person name="Roberts A."/>
            <person name="Saif S."/>
            <person name="Shea T."/>
            <person name="Shenoy N."/>
            <person name="Sisk P."/>
            <person name="Stolte C."/>
            <person name="Sykes S."/>
            <person name="Wortman J."/>
            <person name="Nusbaum C."/>
            <person name="Birren B."/>
        </authorList>
    </citation>
    <scope>NUCLEOTIDE SEQUENCE [LARGE SCALE GENOMIC DNA]</scope>
    <source>
        <strain evidence="6 7">CM5</strain>
    </source>
</reference>
<dbReference type="PANTHER" id="PTHR21011">
    <property type="entry name" value="MITOCHONDRIAL 28S RIBOSOMAL PROTEIN S6"/>
    <property type="match status" value="1"/>
</dbReference>
<name>G9XBL8_9FIRM</name>
<evidence type="ECO:0000313" key="6">
    <source>
        <dbReference type="EMBL" id="EHL19696.1"/>
    </source>
</evidence>
<dbReference type="Proteomes" id="UP000003379">
    <property type="component" value="Unassembled WGS sequence"/>
</dbReference>
<comment type="function">
    <text evidence="2 4">Binds together with bS18 to 16S ribosomal RNA.</text>
</comment>
<reference evidence="5 8" key="1">
    <citation type="submission" date="2011-08" db="EMBL/GenBank/DDBJ databases">
        <title>The Genome Sequence of Eubacteriaceae bacterium ACC19a.</title>
        <authorList>
            <consortium name="The Broad Institute Genome Sequencing Platform"/>
            <person name="Earl A."/>
            <person name="Ward D."/>
            <person name="Feldgarden M."/>
            <person name="Gevers D."/>
            <person name="Sizova M."/>
            <person name="Hazen A."/>
            <person name="Epstein S."/>
            <person name="Young S.K."/>
            <person name="Zeng Q."/>
            <person name="Gargeya S."/>
            <person name="Fitzgerald M."/>
            <person name="Haas B."/>
            <person name="Abouelleil A."/>
            <person name="Alvarado L."/>
            <person name="Arachchi H.M."/>
            <person name="Berlin A."/>
            <person name="Brown A."/>
            <person name="Chapman S.B."/>
            <person name="Chen Z."/>
            <person name="Dunbar C."/>
            <person name="Freedman E."/>
            <person name="Gearin G."/>
            <person name="Gellesch M."/>
            <person name="Goldberg J."/>
            <person name="Griggs A."/>
            <person name="Gujja S."/>
            <person name="Heiman D."/>
            <person name="Howarth C."/>
            <person name="Larson L."/>
            <person name="Lui A."/>
            <person name="MacDonald P.J.P."/>
            <person name="Montmayeur A."/>
            <person name="Murphy C."/>
            <person name="Neiman D."/>
            <person name="Pearson M."/>
            <person name="Priest M."/>
            <person name="Roberts A."/>
            <person name="Saif S."/>
            <person name="Shea T."/>
            <person name="Shenoy N."/>
            <person name="Sisk P."/>
            <person name="Stolte C."/>
            <person name="Sykes S."/>
            <person name="Wortman J."/>
            <person name="Nusbaum C."/>
            <person name="Birren B."/>
        </authorList>
    </citation>
    <scope>NUCLEOTIDE SEQUENCE [LARGE SCALE GENOMIC DNA]</scope>
    <source>
        <strain evidence="5 8">ACC19a</strain>
    </source>
</reference>
<dbReference type="InterPro" id="IPR035980">
    <property type="entry name" value="Ribosomal_bS6_sf"/>
</dbReference>
<dbReference type="NCBIfam" id="TIGR00166">
    <property type="entry name" value="S6"/>
    <property type="match status" value="1"/>
</dbReference>
<dbReference type="GO" id="GO:0005737">
    <property type="term" value="C:cytoplasm"/>
    <property type="evidence" value="ECO:0007669"/>
    <property type="project" value="UniProtKB-ARBA"/>
</dbReference>
<dbReference type="GO" id="GO:0003735">
    <property type="term" value="F:structural constituent of ribosome"/>
    <property type="evidence" value="ECO:0007669"/>
    <property type="project" value="InterPro"/>
</dbReference>
<evidence type="ECO:0000313" key="7">
    <source>
        <dbReference type="Proteomes" id="UP000003379"/>
    </source>
</evidence>
<dbReference type="Pfam" id="PF01250">
    <property type="entry name" value="Ribosomal_S6"/>
    <property type="match status" value="1"/>
</dbReference>
<evidence type="ECO:0000256" key="4">
    <source>
        <dbReference type="HAMAP-Rule" id="MF_00360"/>
    </source>
</evidence>
<keyword evidence="4 6" id="KW-0689">Ribosomal protein</keyword>
<dbReference type="STRING" id="796937.HMPREF9630_01603"/>
<evidence type="ECO:0000313" key="5">
    <source>
        <dbReference type="EMBL" id="EHL16819.1"/>
    </source>
</evidence>
<dbReference type="GO" id="GO:0005840">
    <property type="term" value="C:ribosome"/>
    <property type="evidence" value="ECO:0007669"/>
    <property type="project" value="UniProtKB-KW"/>
</dbReference>
<comment type="similarity">
    <text evidence="1 4">Belongs to the bacterial ribosomal protein bS6 family.</text>
</comment>
<gene>
    <name evidence="4" type="primary">rpsF</name>
    <name evidence="6" type="ORF">HMPREF9628_01385</name>
    <name evidence="5" type="ORF">HMPREF9629_00061</name>
</gene>
<keyword evidence="4" id="KW-0687">Ribonucleoprotein</keyword>
<dbReference type="InterPro" id="IPR000529">
    <property type="entry name" value="Ribosomal_bS6"/>
</dbReference>
<dbReference type="Proteomes" id="UP000006437">
    <property type="component" value="Unassembled WGS sequence"/>
</dbReference>
<dbReference type="EMBL" id="AFZG01000016">
    <property type="protein sequence ID" value="EHL19696.1"/>
    <property type="molecule type" value="Genomic_DNA"/>
</dbReference>
<dbReference type="HOGENOM" id="CLU_113441_5_3_9"/>
<evidence type="ECO:0000256" key="1">
    <source>
        <dbReference type="ARBA" id="ARBA00009512"/>
    </source>
</evidence>
<dbReference type="RefSeq" id="WP_009524298.1">
    <property type="nucleotide sequence ID" value="NZ_JBQMYE010000056.1"/>
</dbReference>
<dbReference type="HAMAP" id="MF_00360">
    <property type="entry name" value="Ribosomal_bS6"/>
    <property type="match status" value="1"/>
</dbReference>
<keyword evidence="4" id="KW-0699">rRNA-binding</keyword>
<dbReference type="PATRIC" id="fig|796937.3.peg.63"/>
<comment type="caution">
    <text evidence="6">The sequence shown here is derived from an EMBL/GenBank/DDBJ whole genome shotgun (WGS) entry which is preliminary data.</text>
</comment>
<accession>G9WXH2</accession>
<dbReference type="AlphaFoldDB" id="G9XBL8"/>
<protein>
    <recommendedName>
        <fullName evidence="3 4">Small ribosomal subunit protein bS6</fullName>
    </recommendedName>
</protein>
<dbReference type="SUPFAM" id="SSF54995">
    <property type="entry name" value="Ribosomal protein S6"/>
    <property type="match status" value="1"/>
</dbReference>
<keyword evidence="4" id="KW-0694">RNA-binding</keyword>
<accession>G9XBL8</accession>
<organism evidence="6 7">
    <name type="scientific">Peptoanaerobacter stomatis</name>
    <dbReference type="NCBI Taxonomy" id="796937"/>
    <lineage>
        <taxon>Bacteria</taxon>
        <taxon>Bacillati</taxon>
        <taxon>Bacillota</taxon>
        <taxon>Clostridia</taxon>
        <taxon>Peptostreptococcales</taxon>
        <taxon>Filifactoraceae</taxon>
        <taxon>Peptoanaerobacter</taxon>
    </lineage>
</organism>
<dbReference type="Gene3D" id="3.30.70.60">
    <property type="match status" value="1"/>
</dbReference>
<dbReference type="EMBL" id="AFZE01000001">
    <property type="protein sequence ID" value="EHL16819.1"/>
    <property type="molecule type" value="Genomic_DNA"/>
</dbReference>
<dbReference type="InterPro" id="IPR014717">
    <property type="entry name" value="Transl_elong_EF1B/ribsomal_bS6"/>
</dbReference>
<dbReference type="GO" id="GO:0006412">
    <property type="term" value="P:translation"/>
    <property type="evidence" value="ECO:0007669"/>
    <property type="project" value="UniProtKB-UniRule"/>
</dbReference>
<evidence type="ECO:0000256" key="2">
    <source>
        <dbReference type="ARBA" id="ARBA00035104"/>
    </source>
</evidence>
<dbReference type="GO" id="GO:1990904">
    <property type="term" value="C:ribonucleoprotein complex"/>
    <property type="evidence" value="ECO:0007669"/>
    <property type="project" value="UniProtKB-KW"/>
</dbReference>